<keyword evidence="3" id="KW-1185">Reference proteome</keyword>
<accession>A0A6I8MB40</accession>
<name>A0A6I8MB40_9FUSO</name>
<keyword evidence="1" id="KW-0472">Membrane</keyword>
<protein>
    <submittedName>
        <fullName evidence="2">Uncharacterized protein</fullName>
    </submittedName>
</protein>
<gene>
    <name evidence="2" type="ORF">OMES3154_00698</name>
</gene>
<dbReference type="AlphaFoldDB" id="A0A6I8MB40"/>
<feature type="transmembrane region" description="Helical" evidence="1">
    <location>
        <begin position="6"/>
        <end position="24"/>
    </location>
</feature>
<sequence>MVKKIVYSFLFISIITSIIYVDSINKLESRMQEIENISSR</sequence>
<dbReference type="EMBL" id="CABWIB010000001">
    <property type="protein sequence ID" value="VWL85413.1"/>
    <property type="molecule type" value="Genomic_DNA"/>
</dbReference>
<proteinExistence type="predicted"/>
<keyword evidence="1" id="KW-1133">Transmembrane helix</keyword>
<keyword evidence="1" id="KW-0812">Transmembrane</keyword>
<dbReference type="RefSeq" id="WP_269432412.1">
    <property type="nucleotide sequence ID" value="NZ_CABWIB010000001.1"/>
</dbReference>
<organism evidence="2 3">
    <name type="scientific">Oceanivirga miroungae</name>
    <dbReference type="NCBI Taxonomy" id="1130046"/>
    <lineage>
        <taxon>Bacteria</taxon>
        <taxon>Fusobacteriati</taxon>
        <taxon>Fusobacteriota</taxon>
        <taxon>Fusobacteriia</taxon>
        <taxon>Fusobacteriales</taxon>
        <taxon>Leptotrichiaceae</taxon>
        <taxon>Oceanivirga</taxon>
    </lineage>
</organism>
<dbReference type="Proteomes" id="UP000419017">
    <property type="component" value="Unassembled WGS sequence"/>
</dbReference>
<evidence type="ECO:0000313" key="2">
    <source>
        <dbReference type="EMBL" id="VWL85413.1"/>
    </source>
</evidence>
<evidence type="ECO:0000313" key="3">
    <source>
        <dbReference type="Proteomes" id="UP000419017"/>
    </source>
</evidence>
<evidence type="ECO:0000256" key="1">
    <source>
        <dbReference type="SAM" id="Phobius"/>
    </source>
</evidence>
<reference evidence="2 3" key="1">
    <citation type="submission" date="2019-10" db="EMBL/GenBank/DDBJ databases">
        <authorList>
            <person name="Blom J."/>
        </authorList>
    </citation>
    <scope>NUCLEOTIDE SEQUENCE [LARGE SCALE GENOMIC DNA]</scope>
    <source>
        <strain evidence="2 3">ES3154-GLU</strain>
    </source>
</reference>